<dbReference type="GO" id="GO:0044878">
    <property type="term" value="P:mitotic cytokinesis checkpoint signaling"/>
    <property type="evidence" value="ECO:0007669"/>
    <property type="project" value="TreeGrafter"/>
</dbReference>
<dbReference type="SMART" id="SM00064">
    <property type="entry name" value="FYVE"/>
    <property type="match status" value="1"/>
</dbReference>
<dbReference type="GO" id="GO:0032154">
    <property type="term" value="C:cleavage furrow"/>
    <property type="evidence" value="ECO:0007669"/>
    <property type="project" value="TreeGrafter"/>
</dbReference>
<proteinExistence type="predicted"/>
<keyword evidence="2 4" id="KW-0863">Zinc-finger</keyword>
<dbReference type="InterPro" id="IPR011011">
    <property type="entry name" value="Znf_FYVE_PHD"/>
</dbReference>
<evidence type="ECO:0000256" key="1">
    <source>
        <dbReference type="ARBA" id="ARBA00022723"/>
    </source>
</evidence>
<dbReference type="Pfam" id="PF01363">
    <property type="entry name" value="FYVE"/>
    <property type="match status" value="1"/>
</dbReference>
<evidence type="ECO:0000259" key="5">
    <source>
        <dbReference type="PROSITE" id="PS50178"/>
    </source>
</evidence>
<dbReference type="Pfam" id="PF22586">
    <property type="entry name" value="ANCHR-like_BBOX"/>
    <property type="match status" value="1"/>
</dbReference>
<reference evidence="6" key="1">
    <citation type="submission" date="2024-06" db="EMBL/GenBank/DDBJ databases">
        <authorList>
            <person name="Liu X."/>
            <person name="Lenzi L."/>
            <person name="Haldenby T S."/>
            <person name="Uol C."/>
        </authorList>
    </citation>
    <scope>NUCLEOTIDE SEQUENCE</scope>
</reference>
<dbReference type="CDD" id="cd19817">
    <property type="entry name" value="Bbox1_ANCHR-like"/>
    <property type="match status" value="1"/>
</dbReference>
<dbReference type="PANTHER" id="PTHR46603:SF1">
    <property type="entry name" value="ABSCISSION_NOCUT CHECKPOINT REGULATOR"/>
    <property type="match status" value="1"/>
</dbReference>
<sequence>MACLQCGKTFGLFSRECVCKGCSRIFCSQCLKYKLVFPQHGNKAYNVCFGCFENGPEPKKTCCPPMDPPKILLDRMKAVGLDPSKMSQQVAASSKIGGTDNDIAASLPSVPESVESDGALKARLESLMAPPSSGKFCYFTDNSSCVSGKIPSVEELEDRLKKLQGAQPRPKLNSEESPRPYDASYIVQKLTDEAKMEQSMGIVQDGGPDQSDNDELPWCCICNANARLRCFDCDGDLYCAHCFRKSHRGRENRDHVTEPYKPKIKTER</sequence>
<protein>
    <recommendedName>
        <fullName evidence="5">FYVE-type domain-containing protein</fullName>
    </recommendedName>
</protein>
<dbReference type="EMBL" id="CAXLJL010000112">
    <property type="protein sequence ID" value="CAL5132059.1"/>
    <property type="molecule type" value="Genomic_DNA"/>
</dbReference>
<accession>A0AAV2T7R1</accession>
<keyword evidence="3" id="KW-0862">Zinc</keyword>
<evidence type="ECO:0000313" key="7">
    <source>
        <dbReference type="Proteomes" id="UP001497525"/>
    </source>
</evidence>
<dbReference type="GO" id="GO:0008270">
    <property type="term" value="F:zinc ion binding"/>
    <property type="evidence" value="ECO:0007669"/>
    <property type="project" value="UniProtKB-KW"/>
</dbReference>
<dbReference type="InterPro" id="IPR044553">
    <property type="entry name" value="Bbox1_ANCHR"/>
</dbReference>
<dbReference type="PANTHER" id="PTHR46603">
    <property type="entry name" value="ABSCISSION/NOCUT CHECKPOINT REGULATOR"/>
    <property type="match status" value="1"/>
</dbReference>
<dbReference type="GO" id="GO:0009838">
    <property type="term" value="P:abscission"/>
    <property type="evidence" value="ECO:0007669"/>
    <property type="project" value="TreeGrafter"/>
</dbReference>
<organism evidence="6 7">
    <name type="scientific">Calicophoron daubneyi</name>
    <name type="common">Rumen fluke</name>
    <name type="synonym">Paramphistomum daubneyi</name>
    <dbReference type="NCBI Taxonomy" id="300641"/>
    <lineage>
        <taxon>Eukaryota</taxon>
        <taxon>Metazoa</taxon>
        <taxon>Spiralia</taxon>
        <taxon>Lophotrochozoa</taxon>
        <taxon>Platyhelminthes</taxon>
        <taxon>Trematoda</taxon>
        <taxon>Digenea</taxon>
        <taxon>Plagiorchiida</taxon>
        <taxon>Pronocephalata</taxon>
        <taxon>Paramphistomoidea</taxon>
        <taxon>Paramphistomidae</taxon>
        <taxon>Calicophoron</taxon>
    </lineage>
</organism>
<evidence type="ECO:0000256" key="2">
    <source>
        <dbReference type="ARBA" id="ARBA00022771"/>
    </source>
</evidence>
<gene>
    <name evidence="6" type="ORF">CDAUBV1_LOCUS4573</name>
</gene>
<keyword evidence="1" id="KW-0479">Metal-binding</keyword>
<dbReference type="GO" id="GO:0005813">
    <property type="term" value="C:centrosome"/>
    <property type="evidence" value="ECO:0007669"/>
    <property type="project" value="TreeGrafter"/>
</dbReference>
<evidence type="ECO:0000313" key="6">
    <source>
        <dbReference type="EMBL" id="CAL5132059.1"/>
    </source>
</evidence>
<evidence type="ECO:0000256" key="4">
    <source>
        <dbReference type="PROSITE-ProRule" id="PRU00091"/>
    </source>
</evidence>
<dbReference type="InterPro" id="IPR017455">
    <property type="entry name" value="Znf_FYVE-rel"/>
</dbReference>
<name>A0AAV2T7R1_CALDB</name>
<dbReference type="InterPro" id="IPR013083">
    <property type="entry name" value="Znf_RING/FYVE/PHD"/>
</dbReference>
<dbReference type="Gene3D" id="3.30.40.10">
    <property type="entry name" value="Zinc/RING finger domain, C3HC4 (zinc finger)"/>
    <property type="match status" value="1"/>
</dbReference>
<dbReference type="PROSITE" id="PS50178">
    <property type="entry name" value="ZF_FYVE"/>
    <property type="match status" value="1"/>
</dbReference>
<dbReference type="SUPFAM" id="SSF57845">
    <property type="entry name" value="B-box zinc-binding domain"/>
    <property type="match status" value="1"/>
</dbReference>
<dbReference type="GO" id="GO:0030496">
    <property type="term" value="C:midbody"/>
    <property type="evidence" value="ECO:0007669"/>
    <property type="project" value="TreeGrafter"/>
</dbReference>
<dbReference type="AlphaFoldDB" id="A0AAV2T7R1"/>
<feature type="domain" description="FYVE-type" evidence="5">
    <location>
        <begin position="1"/>
        <end position="56"/>
    </location>
</feature>
<dbReference type="Proteomes" id="UP001497525">
    <property type="component" value="Unassembled WGS sequence"/>
</dbReference>
<comment type="caution">
    <text evidence="6">The sequence shown here is derived from an EMBL/GenBank/DDBJ whole genome shotgun (WGS) entry which is preliminary data.</text>
</comment>
<dbReference type="GO" id="GO:0032266">
    <property type="term" value="F:phosphatidylinositol-3-phosphate binding"/>
    <property type="evidence" value="ECO:0007669"/>
    <property type="project" value="TreeGrafter"/>
</dbReference>
<dbReference type="SUPFAM" id="SSF57903">
    <property type="entry name" value="FYVE/PHD zinc finger"/>
    <property type="match status" value="1"/>
</dbReference>
<dbReference type="InterPro" id="IPR000306">
    <property type="entry name" value="Znf_FYVE"/>
</dbReference>
<evidence type="ECO:0000256" key="3">
    <source>
        <dbReference type="ARBA" id="ARBA00022833"/>
    </source>
</evidence>